<proteinExistence type="predicted"/>
<dbReference type="GO" id="GO:0003677">
    <property type="term" value="F:DNA binding"/>
    <property type="evidence" value="ECO:0007669"/>
    <property type="project" value="UniProtKB-UniRule"/>
</dbReference>
<accession>A0A0V8RSI9</accession>
<keyword evidence="1 2" id="KW-0238">DNA-binding</keyword>
<dbReference type="Pfam" id="PF14278">
    <property type="entry name" value="TetR_C_8"/>
    <property type="match status" value="1"/>
</dbReference>
<name>A0A0V8RSI9_9ACTO</name>
<dbReference type="SUPFAM" id="SSF46689">
    <property type="entry name" value="Homeodomain-like"/>
    <property type="match status" value="1"/>
</dbReference>
<dbReference type="PROSITE" id="PS50977">
    <property type="entry name" value="HTH_TETR_2"/>
    <property type="match status" value="1"/>
</dbReference>
<organism evidence="4 5">
    <name type="scientific">Schaalia odontolytica</name>
    <dbReference type="NCBI Taxonomy" id="1660"/>
    <lineage>
        <taxon>Bacteria</taxon>
        <taxon>Bacillati</taxon>
        <taxon>Actinomycetota</taxon>
        <taxon>Actinomycetes</taxon>
        <taxon>Actinomycetales</taxon>
        <taxon>Actinomycetaceae</taxon>
        <taxon>Schaalia</taxon>
    </lineage>
</organism>
<protein>
    <submittedName>
        <fullName evidence="4">TetR family transcriptional regulator</fullName>
    </submittedName>
</protein>
<feature type="domain" description="HTH tetR-type" evidence="3">
    <location>
        <begin position="4"/>
        <end position="64"/>
    </location>
</feature>
<evidence type="ECO:0000313" key="5">
    <source>
        <dbReference type="Proteomes" id="UP000054686"/>
    </source>
</evidence>
<dbReference type="Proteomes" id="UP000054686">
    <property type="component" value="Unassembled WGS sequence"/>
</dbReference>
<dbReference type="OrthoDB" id="9810250at2"/>
<evidence type="ECO:0000256" key="1">
    <source>
        <dbReference type="ARBA" id="ARBA00023125"/>
    </source>
</evidence>
<evidence type="ECO:0000259" key="3">
    <source>
        <dbReference type="PROSITE" id="PS50977"/>
    </source>
</evidence>
<reference evidence="4 5" key="1">
    <citation type="submission" date="2015-10" db="EMBL/GenBank/DDBJ databases">
        <title>Draft Genome of Actinomyces odontolyticus subsp. actinosynbacter strain XH001.</title>
        <authorList>
            <person name="Mclean J.S."/>
            <person name="He X."/>
        </authorList>
    </citation>
    <scope>NUCLEOTIDE SEQUENCE [LARGE SCALE GENOMIC DNA]</scope>
    <source>
        <strain evidence="4 5">XH001</strain>
    </source>
</reference>
<dbReference type="AlphaFoldDB" id="A0A0V8RSI9"/>
<dbReference type="EMBL" id="LLVT01000002">
    <property type="protein sequence ID" value="KSW11019.1"/>
    <property type="molecule type" value="Genomic_DNA"/>
</dbReference>
<sequence length="194" mass="22003">MPHPDAKERLARALREALTTVPLSKVTVSGITRTAGVTRQAFYYHFSDIRDLTVWVFKREVADQIIANTTYDDWSDGLLAMFVWMQNHPEETRSVVSSIGMEDLQIFLHKQLRAVMEPIVDQHSIDLQVTEDDRVFVTDHFTLAILGHTSQWLATGMSTDPYILTERIARVLDGQVRRSLEALAANPIPAAQRT</sequence>
<comment type="caution">
    <text evidence="4">The sequence shown here is derived from an EMBL/GenBank/DDBJ whole genome shotgun (WGS) entry which is preliminary data.</text>
</comment>
<dbReference type="Pfam" id="PF00440">
    <property type="entry name" value="TetR_N"/>
    <property type="match status" value="1"/>
</dbReference>
<evidence type="ECO:0000256" key="2">
    <source>
        <dbReference type="PROSITE-ProRule" id="PRU00335"/>
    </source>
</evidence>
<dbReference type="InterPro" id="IPR001647">
    <property type="entry name" value="HTH_TetR"/>
</dbReference>
<gene>
    <name evidence="4" type="ORF">APY09_05995</name>
</gene>
<dbReference type="RefSeq" id="WP_060566707.1">
    <property type="nucleotide sequence ID" value="NZ_CP040006.1"/>
</dbReference>
<dbReference type="Gene3D" id="1.10.357.10">
    <property type="entry name" value="Tetracycline Repressor, domain 2"/>
    <property type="match status" value="1"/>
</dbReference>
<dbReference type="InterPro" id="IPR009057">
    <property type="entry name" value="Homeodomain-like_sf"/>
</dbReference>
<evidence type="ECO:0000313" key="4">
    <source>
        <dbReference type="EMBL" id="KSW11019.1"/>
    </source>
</evidence>
<feature type="DNA-binding region" description="H-T-H motif" evidence="2">
    <location>
        <begin position="27"/>
        <end position="46"/>
    </location>
</feature>
<dbReference type="InterPro" id="IPR039532">
    <property type="entry name" value="TetR_C_Firmicutes"/>
</dbReference>